<gene>
    <name evidence="2" type="ORF">HLB23_00445</name>
</gene>
<feature type="domain" description="SGNH hydrolase-type esterase" evidence="1">
    <location>
        <begin position="33"/>
        <end position="208"/>
    </location>
</feature>
<dbReference type="SUPFAM" id="SSF52266">
    <property type="entry name" value="SGNH hydrolase"/>
    <property type="match status" value="1"/>
</dbReference>
<sequence>MTTPTEETDLFAISTATAVEMLRGAPWQRMVTLGDSVAEGIREPLPGFADLSWSERIETALREIQPEFTSINLGRRDLTTAEVRATQLDAALEFGPDLAFVACGGNDMLRPGFDAARVRTDLTAIVSALRDQGADVVTCGLLDLTQAELVPAKYARSVSAATRALAHLTEEVSRELGAIFVQFLDHPLTADPSIYSSDKLHFNTRGHAFSAALNIQALARHLAGTPR</sequence>
<dbReference type="AlphaFoldDB" id="A0A849BW58"/>
<evidence type="ECO:0000313" key="3">
    <source>
        <dbReference type="Proteomes" id="UP000586827"/>
    </source>
</evidence>
<accession>A0A849BW58</accession>
<dbReference type="CDD" id="cd01832">
    <property type="entry name" value="SGNH_hydrolase_like_1"/>
    <property type="match status" value="1"/>
</dbReference>
<dbReference type="InterPro" id="IPR053140">
    <property type="entry name" value="GDSL_Rv0518-like"/>
</dbReference>
<evidence type="ECO:0000313" key="2">
    <source>
        <dbReference type="EMBL" id="NNH68365.1"/>
    </source>
</evidence>
<comment type="caution">
    <text evidence="2">The sequence shown here is derived from an EMBL/GenBank/DDBJ whole genome shotgun (WGS) entry which is preliminary data.</text>
</comment>
<organism evidence="2 3">
    <name type="scientific">Nocardia uniformis</name>
    <dbReference type="NCBI Taxonomy" id="53432"/>
    <lineage>
        <taxon>Bacteria</taxon>
        <taxon>Bacillati</taxon>
        <taxon>Actinomycetota</taxon>
        <taxon>Actinomycetes</taxon>
        <taxon>Mycobacteriales</taxon>
        <taxon>Nocardiaceae</taxon>
        <taxon>Nocardia</taxon>
    </lineage>
</organism>
<dbReference type="Pfam" id="PF13472">
    <property type="entry name" value="Lipase_GDSL_2"/>
    <property type="match status" value="1"/>
</dbReference>
<keyword evidence="2" id="KW-0378">Hydrolase</keyword>
<keyword evidence="3" id="KW-1185">Reference proteome</keyword>
<dbReference type="InterPro" id="IPR036514">
    <property type="entry name" value="SGNH_hydro_sf"/>
</dbReference>
<dbReference type="Gene3D" id="3.40.50.1110">
    <property type="entry name" value="SGNH hydrolase"/>
    <property type="match status" value="1"/>
</dbReference>
<dbReference type="Proteomes" id="UP000586827">
    <property type="component" value="Unassembled WGS sequence"/>
</dbReference>
<dbReference type="PANTHER" id="PTHR43784:SF2">
    <property type="entry name" value="GDSL-LIKE LIPASE_ACYLHYDROLASE, PUTATIVE (AFU_ORTHOLOGUE AFUA_2G00820)-RELATED"/>
    <property type="match status" value="1"/>
</dbReference>
<protein>
    <submittedName>
        <fullName evidence="2">SGNH/GDSL hydrolase family protein</fullName>
    </submittedName>
</protein>
<dbReference type="EMBL" id="JABELX010000001">
    <property type="protein sequence ID" value="NNH68365.1"/>
    <property type="molecule type" value="Genomic_DNA"/>
</dbReference>
<proteinExistence type="predicted"/>
<dbReference type="RefSeq" id="WP_067527333.1">
    <property type="nucleotide sequence ID" value="NZ_JABELX010000001.1"/>
</dbReference>
<evidence type="ECO:0000259" key="1">
    <source>
        <dbReference type="Pfam" id="PF13472"/>
    </source>
</evidence>
<reference evidence="2 3" key="1">
    <citation type="submission" date="2020-05" db="EMBL/GenBank/DDBJ databases">
        <title>MicrobeNet Type strains.</title>
        <authorList>
            <person name="Nicholson A.C."/>
        </authorList>
    </citation>
    <scope>NUCLEOTIDE SEQUENCE [LARGE SCALE GENOMIC DNA]</scope>
    <source>
        <strain evidence="2 3">JCM 3224</strain>
    </source>
</reference>
<dbReference type="PANTHER" id="PTHR43784">
    <property type="entry name" value="GDSL-LIKE LIPASE/ACYLHYDROLASE, PUTATIVE (AFU_ORTHOLOGUE AFUA_2G00820)-RELATED"/>
    <property type="match status" value="1"/>
</dbReference>
<dbReference type="GO" id="GO:0016787">
    <property type="term" value="F:hydrolase activity"/>
    <property type="evidence" value="ECO:0007669"/>
    <property type="project" value="UniProtKB-KW"/>
</dbReference>
<dbReference type="InterPro" id="IPR013830">
    <property type="entry name" value="SGNH_hydro"/>
</dbReference>
<name>A0A849BW58_9NOCA</name>